<dbReference type="SUPFAM" id="SSF141523">
    <property type="entry name" value="L,D-transpeptidase catalytic domain-like"/>
    <property type="match status" value="1"/>
</dbReference>
<keyword evidence="3" id="KW-0133">Cell shape</keyword>
<dbReference type="EMBL" id="AP019841">
    <property type="protein sequence ID" value="BBM55483.1"/>
    <property type="molecule type" value="Genomic_DNA"/>
</dbReference>
<protein>
    <submittedName>
        <fullName evidence="6">Uncharacterized protein</fullName>
    </submittedName>
</protein>
<dbReference type="AlphaFoldDB" id="A0A510KZ54"/>
<dbReference type="Proteomes" id="UP000321944">
    <property type="component" value="Chromosome"/>
</dbReference>
<evidence type="ECO:0000256" key="5">
    <source>
        <dbReference type="ARBA" id="ARBA00023316"/>
    </source>
</evidence>
<keyword evidence="5" id="KW-0961">Cell wall biogenesis/degradation</keyword>
<evidence type="ECO:0000256" key="3">
    <source>
        <dbReference type="ARBA" id="ARBA00022960"/>
    </source>
</evidence>
<evidence type="ECO:0000256" key="2">
    <source>
        <dbReference type="ARBA" id="ARBA00022679"/>
    </source>
</evidence>
<keyword evidence="2" id="KW-0808">Transferase</keyword>
<evidence type="ECO:0000313" key="7">
    <source>
        <dbReference type="Proteomes" id="UP000321944"/>
    </source>
</evidence>
<dbReference type="CDD" id="cd16913">
    <property type="entry name" value="YkuD_like"/>
    <property type="match status" value="1"/>
</dbReference>
<evidence type="ECO:0000256" key="1">
    <source>
        <dbReference type="ARBA" id="ARBA00004752"/>
    </source>
</evidence>
<sequence>MIINLNFLKKISIGGEIVRKKINKIINSGKEKIKRKKIEIGMLALINTVVGFNVNAEPLNLPKEYSENITVKGYEKDVFDYDFNNDGTDEKVVVTYNMVDNLIGAVVSIYTNQGGKDILTYQITFDKKFDIMDLQAMQKMLDKVKEYYPEYSKNIQPNETRYITIYGDNKTNDIVFDKIKFNNHSPENTNNFLFIKKSSSMLDAPNGSAIANLGFSEKPEILFDMVSDAPNAQTKWYYTEFTKRITTNASKKVNKDKNGKVIAENPATIKGFIAGGEDNVSRRGFYWDKMISKIEIVNDFITKATKANEQLYIVTEYAPLSRDKPSKKDKFGNKNNQSIIGYTNSKKEGEIINIPDQTIFRIIGEENNMLKIETPFYGGPYFIEKKEDTYKKIENIKGEVNKFVAIDPSSQTEVLFQRNPETEKYEVVTYSYVTTGKDGWGSYETPHGAFLIAFTRPYMTFTRHAREGDKTLPGRSDLTIGGSAKYAVRFSGGGYMHGIPVGLNFKGSTLSTGTAQKIGTYKDSHKCVRHFDDQIGFIVKWINADSKIKDRDNTIPEEPVIAVVL</sequence>
<accession>A0A510KZ54</accession>
<dbReference type="UniPathway" id="UPA00219"/>
<dbReference type="GO" id="GO:0071555">
    <property type="term" value="P:cell wall organization"/>
    <property type="evidence" value="ECO:0007669"/>
    <property type="project" value="UniProtKB-KW"/>
</dbReference>
<comment type="pathway">
    <text evidence="1">Cell wall biogenesis; peptidoglycan biosynthesis.</text>
</comment>
<evidence type="ECO:0000256" key="4">
    <source>
        <dbReference type="ARBA" id="ARBA00022984"/>
    </source>
</evidence>
<dbReference type="GO" id="GO:0009252">
    <property type="term" value="P:peptidoglycan biosynthetic process"/>
    <property type="evidence" value="ECO:0007669"/>
    <property type="project" value="UniProtKB-UniPathway"/>
</dbReference>
<dbReference type="Gene3D" id="2.40.440.10">
    <property type="entry name" value="L,D-transpeptidase catalytic domain-like"/>
    <property type="match status" value="1"/>
</dbReference>
<dbReference type="GO" id="GO:0008360">
    <property type="term" value="P:regulation of cell shape"/>
    <property type="evidence" value="ECO:0007669"/>
    <property type="project" value="UniProtKB-KW"/>
</dbReference>
<gene>
    <name evidence="6" type="ORF">JMUB3936_1777</name>
</gene>
<organism evidence="6 7">
    <name type="scientific">Leptotrichia wadei</name>
    <dbReference type="NCBI Taxonomy" id="157687"/>
    <lineage>
        <taxon>Bacteria</taxon>
        <taxon>Fusobacteriati</taxon>
        <taxon>Fusobacteriota</taxon>
        <taxon>Fusobacteriia</taxon>
        <taxon>Fusobacteriales</taxon>
        <taxon>Leptotrichiaceae</taxon>
        <taxon>Leptotrichia</taxon>
    </lineage>
</organism>
<dbReference type="GO" id="GO:0016740">
    <property type="term" value="F:transferase activity"/>
    <property type="evidence" value="ECO:0007669"/>
    <property type="project" value="UniProtKB-KW"/>
</dbReference>
<name>A0A510KZ54_9FUSO</name>
<proteinExistence type="predicted"/>
<dbReference type="InterPro" id="IPR005490">
    <property type="entry name" value="LD_TPept_cat_dom"/>
</dbReference>
<keyword evidence="4" id="KW-0573">Peptidoglycan synthesis</keyword>
<evidence type="ECO:0000313" key="6">
    <source>
        <dbReference type="EMBL" id="BBM55483.1"/>
    </source>
</evidence>
<reference evidence="6 7" key="1">
    <citation type="submission" date="2019-07" db="EMBL/GenBank/DDBJ databases">
        <title>Complete Genome Sequence of Leptotrichia wadei Strain JMUB3936.</title>
        <authorList>
            <person name="Watanabe S."/>
            <person name="Cui L."/>
        </authorList>
    </citation>
    <scope>NUCLEOTIDE SEQUENCE [LARGE SCALE GENOMIC DNA]</scope>
    <source>
        <strain evidence="6 7">JMUB3936</strain>
    </source>
</reference>
<dbReference type="InterPro" id="IPR038063">
    <property type="entry name" value="Transpep_catalytic_dom"/>
</dbReference>